<evidence type="ECO:0000259" key="1">
    <source>
        <dbReference type="Pfam" id="PF16087"/>
    </source>
</evidence>
<dbReference type="EMBL" id="NNAY01002715">
    <property type="protein sequence ID" value="OXU20716.1"/>
    <property type="molecule type" value="Genomic_DNA"/>
</dbReference>
<organism evidence="2 3">
    <name type="scientific">Trichomalopsis sarcophagae</name>
    <dbReference type="NCBI Taxonomy" id="543379"/>
    <lineage>
        <taxon>Eukaryota</taxon>
        <taxon>Metazoa</taxon>
        <taxon>Ecdysozoa</taxon>
        <taxon>Arthropoda</taxon>
        <taxon>Hexapoda</taxon>
        <taxon>Insecta</taxon>
        <taxon>Pterygota</taxon>
        <taxon>Neoptera</taxon>
        <taxon>Endopterygota</taxon>
        <taxon>Hymenoptera</taxon>
        <taxon>Apocrita</taxon>
        <taxon>Proctotrupomorpha</taxon>
        <taxon>Chalcidoidea</taxon>
        <taxon>Pteromalidae</taxon>
        <taxon>Pteromalinae</taxon>
        <taxon>Trichomalopsis</taxon>
    </lineage>
</organism>
<dbReference type="Proteomes" id="UP000215335">
    <property type="component" value="Unassembled WGS sequence"/>
</dbReference>
<feature type="domain" description="DUF4817" evidence="1">
    <location>
        <begin position="25"/>
        <end position="60"/>
    </location>
</feature>
<keyword evidence="3" id="KW-1185">Reference proteome</keyword>
<dbReference type="Pfam" id="PF16087">
    <property type="entry name" value="DUF4817"/>
    <property type="match status" value="1"/>
</dbReference>
<dbReference type="InterPro" id="IPR032135">
    <property type="entry name" value="DUF4817"/>
</dbReference>
<reference evidence="2 3" key="1">
    <citation type="journal article" date="2017" name="Curr. Biol.">
        <title>The Evolution of Venom by Co-option of Single-Copy Genes.</title>
        <authorList>
            <person name="Martinson E.O."/>
            <person name="Mrinalini"/>
            <person name="Kelkar Y.D."/>
            <person name="Chang C.H."/>
            <person name="Werren J.H."/>
        </authorList>
    </citation>
    <scope>NUCLEOTIDE SEQUENCE [LARGE SCALE GENOMIC DNA]</scope>
    <source>
        <strain evidence="2 3">Alberta</strain>
        <tissue evidence="2">Whole body</tissue>
    </source>
</reference>
<name>A0A232ER12_9HYME</name>
<proteinExistence type="predicted"/>
<dbReference type="OrthoDB" id="7545861at2759"/>
<comment type="caution">
    <text evidence="2">The sequence shown here is derived from an EMBL/GenBank/DDBJ whole genome shotgun (WGS) entry which is preliminary data.</text>
</comment>
<evidence type="ECO:0000313" key="2">
    <source>
        <dbReference type="EMBL" id="OXU20716.1"/>
    </source>
</evidence>
<evidence type="ECO:0000313" key="3">
    <source>
        <dbReference type="Proteomes" id="UP000215335"/>
    </source>
</evidence>
<protein>
    <recommendedName>
        <fullName evidence="1">DUF4817 domain-containing protein</fullName>
    </recommendedName>
</protein>
<dbReference type="AlphaFoldDB" id="A0A232ER12"/>
<gene>
    <name evidence="2" type="ORF">TSAR_002885</name>
</gene>
<accession>A0A232ER12</accession>
<sequence length="143" mass="16913">MVRQHRRHEYNSLSISNIVLCFARESQNNYRGAARLYTERYPDRRHPDDRAIRRLTQRVRGGCMVRQRRRHAYDVNDNRVVTTLAIIHLDPHISARRVEKEIGASTSRISYYFDSKATVLAFPTSYCVLPVGFTNDRKWSRLF</sequence>